<keyword evidence="3" id="KW-0050">Antiport</keyword>
<organism evidence="10 11">
    <name type="scientific">Moorena producens PAL-8-15-08-1</name>
    <dbReference type="NCBI Taxonomy" id="1458985"/>
    <lineage>
        <taxon>Bacteria</taxon>
        <taxon>Bacillati</taxon>
        <taxon>Cyanobacteriota</taxon>
        <taxon>Cyanophyceae</taxon>
        <taxon>Coleofasciculales</taxon>
        <taxon>Coleofasciculaceae</taxon>
        <taxon>Moorena</taxon>
    </lineage>
</organism>
<dbReference type="PANTHER" id="PTHR32507">
    <property type="entry name" value="NA(+)/H(+) ANTIPORTER 1"/>
    <property type="match status" value="1"/>
</dbReference>
<feature type="transmembrane region" description="Helical" evidence="8">
    <location>
        <begin position="32"/>
        <end position="51"/>
    </location>
</feature>
<name>A0A1D8TU14_9CYAN</name>
<dbReference type="KEGG" id="mpro:BJP34_18335"/>
<feature type="transmembrane region" description="Helical" evidence="8">
    <location>
        <begin position="280"/>
        <end position="299"/>
    </location>
</feature>
<dbReference type="RefSeq" id="WP_070393589.1">
    <property type="nucleotide sequence ID" value="NZ_CP017599.1"/>
</dbReference>
<keyword evidence="2" id="KW-0813">Transport</keyword>
<dbReference type="EMBL" id="CP017599">
    <property type="protein sequence ID" value="AOX01139.1"/>
    <property type="molecule type" value="Genomic_DNA"/>
</dbReference>
<feature type="transmembrane region" description="Helical" evidence="8">
    <location>
        <begin position="190"/>
        <end position="213"/>
    </location>
</feature>
<evidence type="ECO:0000256" key="2">
    <source>
        <dbReference type="ARBA" id="ARBA00022448"/>
    </source>
</evidence>
<evidence type="ECO:0000256" key="6">
    <source>
        <dbReference type="ARBA" id="ARBA00023065"/>
    </source>
</evidence>
<dbReference type="GO" id="GO:1902600">
    <property type="term" value="P:proton transmembrane transport"/>
    <property type="evidence" value="ECO:0007669"/>
    <property type="project" value="InterPro"/>
</dbReference>
<comment type="subcellular location">
    <subcellularLocation>
        <location evidence="1">Cell membrane</location>
        <topology evidence="1">Multi-pass membrane protein</topology>
    </subcellularLocation>
</comment>
<evidence type="ECO:0000313" key="10">
    <source>
        <dbReference type="EMBL" id="AOX01139.1"/>
    </source>
</evidence>
<accession>A0A1D8TU14</accession>
<evidence type="ECO:0000256" key="1">
    <source>
        <dbReference type="ARBA" id="ARBA00004651"/>
    </source>
</evidence>
<feature type="transmembrane region" description="Helical" evidence="8">
    <location>
        <begin position="306"/>
        <end position="327"/>
    </location>
</feature>
<dbReference type="Pfam" id="PF00999">
    <property type="entry name" value="Na_H_Exchanger"/>
    <property type="match status" value="1"/>
</dbReference>
<evidence type="ECO:0000256" key="4">
    <source>
        <dbReference type="ARBA" id="ARBA00022692"/>
    </source>
</evidence>
<feature type="domain" description="Cation/H+ exchanger transmembrane" evidence="9">
    <location>
        <begin position="11"/>
        <end position="389"/>
    </location>
</feature>
<evidence type="ECO:0000256" key="3">
    <source>
        <dbReference type="ARBA" id="ARBA00022449"/>
    </source>
</evidence>
<feature type="transmembrane region" description="Helical" evidence="8">
    <location>
        <begin position="91"/>
        <end position="112"/>
    </location>
</feature>
<feature type="transmembrane region" description="Helical" evidence="8">
    <location>
        <begin position="159"/>
        <end position="178"/>
    </location>
</feature>
<dbReference type="GO" id="GO:0015297">
    <property type="term" value="F:antiporter activity"/>
    <property type="evidence" value="ECO:0007669"/>
    <property type="project" value="UniProtKB-KW"/>
</dbReference>
<dbReference type="GO" id="GO:0005886">
    <property type="term" value="C:plasma membrane"/>
    <property type="evidence" value="ECO:0007669"/>
    <property type="project" value="UniProtKB-SubCell"/>
</dbReference>
<keyword evidence="5 8" id="KW-1133">Transmembrane helix</keyword>
<dbReference type="OrthoDB" id="9810860at2"/>
<gene>
    <name evidence="10" type="ORF">BJP34_18335</name>
</gene>
<feature type="transmembrane region" description="Helical" evidence="8">
    <location>
        <begin position="234"/>
        <end position="260"/>
    </location>
</feature>
<dbReference type="PANTHER" id="PTHR32507:SF8">
    <property type="entry name" value="CNH1P"/>
    <property type="match status" value="1"/>
</dbReference>
<reference evidence="11" key="1">
    <citation type="submission" date="2016-10" db="EMBL/GenBank/DDBJ databases">
        <title>Comparative genomics uncovers the prolific and rare metabolic potential of the cyanobacterial genus Moorea.</title>
        <authorList>
            <person name="Leao T."/>
            <person name="Castelao G."/>
            <person name="Korobeynikov A."/>
            <person name="Monroe E.A."/>
            <person name="Podell S."/>
            <person name="Glukhov E."/>
            <person name="Allen E."/>
            <person name="Gerwick W.H."/>
            <person name="Gerwick L."/>
        </authorList>
    </citation>
    <scope>NUCLEOTIDE SEQUENCE [LARGE SCALE GENOMIC DNA]</scope>
    <source>
        <strain evidence="11">PAL-8-15-08-1</strain>
    </source>
</reference>
<feature type="transmembrane region" description="Helical" evidence="8">
    <location>
        <begin position="6"/>
        <end position="23"/>
    </location>
</feature>
<proteinExistence type="predicted"/>
<keyword evidence="6" id="KW-0406">Ion transport</keyword>
<evidence type="ECO:0000259" key="9">
    <source>
        <dbReference type="Pfam" id="PF00999"/>
    </source>
</evidence>
<evidence type="ECO:0000256" key="7">
    <source>
        <dbReference type="ARBA" id="ARBA00023136"/>
    </source>
</evidence>
<sequence>MNTELFAIIALFILGFGLISGRIEKSIITPPMAFVIFGLLLSPPLLGLLNLEVEHELVRIIAEFTLILVLFTDASRINLKLLRRDYNLPVRLLGIGLPLTIILGTILAVLLLGGRLEFWEAAALATILAPTDAALGQAVVSSSRVPICIRQSLNVESGLNDGICLPILLIFLSLAGTMEGTGTASFWFRFAAMQVILGPIVGVAIGYIGGWLVSQSVRRKWITHSFEDLSVLGLSLCAYAIAELVGGNGFIAAFCAGLTLGNTAPSICDCLYEFGEAEGQLLVLLIFMIYGSMMVFPALDEVSWQIVLYAIATLTIARMVGVAISVIGMKLRWYTILFIGWFGPRGVASILYGLLILEGDGIKGSEVIFSTMVLTVLISVFAHGLTAFPGANWYGNRMARFKATHEIPELMPRSEMPVRLSWRK</sequence>
<dbReference type="Proteomes" id="UP000177870">
    <property type="component" value="Chromosome"/>
</dbReference>
<evidence type="ECO:0000256" key="8">
    <source>
        <dbReference type="SAM" id="Phobius"/>
    </source>
</evidence>
<keyword evidence="7 8" id="KW-0472">Membrane</keyword>
<evidence type="ECO:0000256" key="5">
    <source>
        <dbReference type="ARBA" id="ARBA00022989"/>
    </source>
</evidence>
<evidence type="ECO:0000313" key="11">
    <source>
        <dbReference type="Proteomes" id="UP000177870"/>
    </source>
</evidence>
<keyword evidence="4 8" id="KW-0812">Transmembrane</keyword>
<dbReference type="AlphaFoldDB" id="A0A1D8TU14"/>
<feature type="transmembrane region" description="Helical" evidence="8">
    <location>
        <begin position="333"/>
        <end position="355"/>
    </location>
</feature>
<dbReference type="InterPro" id="IPR006153">
    <property type="entry name" value="Cation/H_exchanger_TM"/>
</dbReference>
<protein>
    <submittedName>
        <fullName evidence="10">Sodium:proton antiporter</fullName>
    </submittedName>
</protein>
<feature type="transmembrane region" description="Helical" evidence="8">
    <location>
        <begin position="367"/>
        <end position="388"/>
    </location>
</feature>